<protein>
    <submittedName>
        <fullName evidence="1">Uncharacterized protein</fullName>
    </submittedName>
</protein>
<proteinExistence type="predicted"/>
<evidence type="ECO:0000313" key="1">
    <source>
        <dbReference type="EMBL" id="OJS99517.1"/>
    </source>
</evidence>
<comment type="caution">
    <text evidence="1">The sequence shown here is derived from an EMBL/GenBank/DDBJ whole genome shotgun (WGS) entry which is preliminary data.</text>
</comment>
<accession>A0A1M2UW49</accession>
<evidence type="ECO:0000313" key="2">
    <source>
        <dbReference type="Proteomes" id="UP000183986"/>
    </source>
</evidence>
<name>A0A1M2UW49_MARNT</name>
<keyword evidence="2" id="KW-1185">Reference proteome</keyword>
<dbReference type="RefSeq" id="WP_072676526.1">
    <property type="nucleotide sequence ID" value="NZ_MPKY01000001.1"/>
</dbReference>
<dbReference type="AlphaFoldDB" id="A0A1M2UW49"/>
<dbReference type="PROSITE" id="PS51257">
    <property type="entry name" value="PROKAR_LIPOPROTEIN"/>
    <property type="match status" value="1"/>
</dbReference>
<reference evidence="1" key="1">
    <citation type="submission" date="2016-11" db="EMBL/GenBank/DDBJ databases">
        <title>Draft Genome Sequence of Marinobacter hydrocarbonoclasticus strain STW2, a polyaromatic aromatic hydrocarbon degrading and denitrifying bacterium from rhizosphere of Seagrass Enhalus acodoides.</title>
        <authorList>
            <person name="Ling J."/>
            <person name="Dong J."/>
        </authorList>
    </citation>
    <scope>NUCLEOTIDE SEQUENCE [LARGE SCALE GENOMIC DNA]</scope>
    <source>
        <strain evidence="1">STW2</strain>
    </source>
</reference>
<sequence length="202" mass="22619">MKNGLVVLVLTLLMVGGCASKSPEISAVEDQKLPANERVLTCLFQWDFMLYSFQARKQGLDRERFENYLLEEYTKNISPKDNRIIETAVKNGVSEIYTAEAIEENFLQAFSGSIHDGFKSCLDGQGVASFENHLKGDIRLAQIVTLIAAAKNRGMTKAQMIEQYGGVSEERDMVIQHVYSRPDFNAGSFRLTLWGDAVKAIK</sequence>
<organism evidence="1 2">
    <name type="scientific">Marinobacter nauticus</name>
    <name type="common">Marinobacter hydrocarbonoclasticus</name>
    <name type="synonym">Marinobacter aquaeolei</name>
    <dbReference type="NCBI Taxonomy" id="2743"/>
    <lineage>
        <taxon>Bacteria</taxon>
        <taxon>Pseudomonadati</taxon>
        <taxon>Pseudomonadota</taxon>
        <taxon>Gammaproteobacteria</taxon>
        <taxon>Pseudomonadales</taxon>
        <taxon>Marinobacteraceae</taxon>
        <taxon>Marinobacter</taxon>
    </lineage>
</organism>
<dbReference type="Proteomes" id="UP000183986">
    <property type="component" value="Unassembled WGS sequence"/>
</dbReference>
<dbReference type="EMBL" id="MPKY01000001">
    <property type="protein sequence ID" value="OJS99517.1"/>
    <property type="molecule type" value="Genomic_DNA"/>
</dbReference>
<gene>
    <name evidence="1" type="ORF">BEE62_05120</name>
</gene>